<dbReference type="Proteomes" id="UP000479710">
    <property type="component" value="Unassembled WGS sequence"/>
</dbReference>
<dbReference type="InterPro" id="IPR008552">
    <property type="entry name" value="DUF834"/>
</dbReference>
<dbReference type="Pfam" id="PF05754">
    <property type="entry name" value="DUF834"/>
    <property type="match status" value="1"/>
</dbReference>
<keyword evidence="1" id="KW-0732">Signal</keyword>
<feature type="chain" id="PRO_5026150890" description="DUF834 domain-containing protein" evidence="1">
    <location>
        <begin position="24"/>
        <end position="83"/>
    </location>
</feature>
<name>A0A6G1CW52_9ORYZ</name>
<gene>
    <name evidence="3" type="ORF">E2562_034138</name>
</gene>
<evidence type="ECO:0000256" key="1">
    <source>
        <dbReference type="SAM" id="SignalP"/>
    </source>
</evidence>
<feature type="domain" description="DUF834" evidence="2">
    <location>
        <begin position="19"/>
        <end position="67"/>
    </location>
</feature>
<evidence type="ECO:0000313" key="4">
    <source>
        <dbReference type="Proteomes" id="UP000479710"/>
    </source>
</evidence>
<dbReference type="AlphaFoldDB" id="A0A6G1CW52"/>
<sequence>MKAPPRLAIALLAALWPPRRTTSSGGSELRVVDDVDNAAVFDGSGMAAEVLLPLAILIEVVARLDGAPINGERRMEMAEDGVT</sequence>
<keyword evidence="4" id="KW-1185">Reference proteome</keyword>
<evidence type="ECO:0000259" key="2">
    <source>
        <dbReference type="Pfam" id="PF05754"/>
    </source>
</evidence>
<reference evidence="3 4" key="1">
    <citation type="submission" date="2019-11" db="EMBL/GenBank/DDBJ databases">
        <title>Whole genome sequence of Oryza granulata.</title>
        <authorList>
            <person name="Li W."/>
        </authorList>
    </citation>
    <scope>NUCLEOTIDE SEQUENCE [LARGE SCALE GENOMIC DNA]</scope>
    <source>
        <strain evidence="4">cv. Menghai</strain>
        <tissue evidence="3">Leaf</tissue>
    </source>
</reference>
<dbReference type="EMBL" id="SPHZ02000008">
    <property type="protein sequence ID" value="KAF0904367.1"/>
    <property type="molecule type" value="Genomic_DNA"/>
</dbReference>
<comment type="caution">
    <text evidence="3">The sequence shown here is derived from an EMBL/GenBank/DDBJ whole genome shotgun (WGS) entry which is preliminary data.</text>
</comment>
<protein>
    <recommendedName>
        <fullName evidence="2">DUF834 domain-containing protein</fullName>
    </recommendedName>
</protein>
<organism evidence="3 4">
    <name type="scientific">Oryza meyeriana var. granulata</name>
    <dbReference type="NCBI Taxonomy" id="110450"/>
    <lineage>
        <taxon>Eukaryota</taxon>
        <taxon>Viridiplantae</taxon>
        <taxon>Streptophyta</taxon>
        <taxon>Embryophyta</taxon>
        <taxon>Tracheophyta</taxon>
        <taxon>Spermatophyta</taxon>
        <taxon>Magnoliopsida</taxon>
        <taxon>Liliopsida</taxon>
        <taxon>Poales</taxon>
        <taxon>Poaceae</taxon>
        <taxon>BOP clade</taxon>
        <taxon>Oryzoideae</taxon>
        <taxon>Oryzeae</taxon>
        <taxon>Oryzinae</taxon>
        <taxon>Oryza</taxon>
        <taxon>Oryza meyeriana</taxon>
    </lineage>
</organism>
<proteinExistence type="predicted"/>
<evidence type="ECO:0000313" key="3">
    <source>
        <dbReference type="EMBL" id="KAF0904367.1"/>
    </source>
</evidence>
<feature type="signal peptide" evidence="1">
    <location>
        <begin position="1"/>
        <end position="23"/>
    </location>
</feature>
<accession>A0A6G1CW52</accession>